<dbReference type="Gene3D" id="3.30.470.10">
    <property type="match status" value="1"/>
</dbReference>
<dbReference type="InterPro" id="IPR001544">
    <property type="entry name" value="Aminotrans_IV"/>
</dbReference>
<dbReference type="EMBL" id="FQZV01000016">
    <property type="protein sequence ID" value="SHJ17683.1"/>
    <property type="molecule type" value="Genomic_DNA"/>
</dbReference>
<keyword evidence="6" id="KW-0456">Lyase</keyword>
<dbReference type="InterPro" id="IPR050571">
    <property type="entry name" value="Class-IV_PLP-Dep_Aminotrnsfr"/>
</dbReference>
<dbReference type="InterPro" id="IPR036038">
    <property type="entry name" value="Aminotransferase-like"/>
</dbReference>
<dbReference type="InterPro" id="IPR043132">
    <property type="entry name" value="BCAT-like_C"/>
</dbReference>
<dbReference type="PROSITE" id="PS00770">
    <property type="entry name" value="AA_TRANSFER_CLASS_4"/>
    <property type="match status" value="1"/>
</dbReference>
<evidence type="ECO:0000256" key="3">
    <source>
        <dbReference type="ARBA" id="ARBA00022898"/>
    </source>
</evidence>
<evidence type="ECO:0000256" key="2">
    <source>
        <dbReference type="ARBA" id="ARBA00009320"/>
    </source>
</evidence>
<dbReference type="PANTHER" id="PTHR42743:SF11">
    <property type="entry name" value="AMINODEOXYCHORISMATE LYASE"/>
    <property type="match status" value="1"/>
</dbReference>
<keyword evidence="7" id="KW-1185">Reference proteome</keyword>
<dbReference type="RefSeq" id="WP_110940680.1">
    <property type="nucleotide sequence ID" value="NZ_FQZV01000016.1"/>
</dbReference>
<dbReference type="Proteomes" id="UP000184536">
    <property type="component" value="Unassembled WGS sequence"/>
</dbReference>
<reference evidence="7" key="1">
    <citation type="submission" date="2016-11" db="EMBL/GenBank/DDBJ databases">
        <authorList>
            <person name="Varghese N."/>
            <person name="Submissions S."/>
        </authorList>
    </citation>
    <scope>NUCLEOTIDE SEQUENCE [LARGE SCALE GENOMIC DNA]</scope>
    <source>
        <strain evidence="7">DSM 17957</strain>
    </source>
</reference>
<dbReference type="OrthoDB" id="9805628at2"/>
<gene>
    <name evidence="6" type="ORF">SAMN02745975_01455</name>
</gene>
<name>A0A1M6H6C6_9FIRM</name>
<protein>
    <submittedName>
        <fullName evidence="6">4-amino-4-deoxychorismate lyase</fullName>
    </submittedName>
</protein>
<dbReference type="GO" id="GO:0005829">
    <property type="term" value="C:cytosol"/>
    <property type="evidence" value="ECO:0007669"/>
    <property type="project" value="TreeGrafter"/>
</dbReference>
<comment type="similarity">
    <text evidence="2 4">Belongs to the class-IV pyridoxal-phosphate-dependent aminotransferase family.</text>
</comment>
<sequence length="271" mass="30896">MFMILNGLLIERDKAHIMADSEGYNFGYSVFETIKIYKGKALFFEKHVKRLKNACDQLELSFPYSTDEVKKYCCDLIAANEMETGIVKILYGKNKNTTDMVISTRQNTYRKEIYDKGFSLCFAETKRNPHARLTYIKSANYLENILEKQSASKLGFDEVVFLNIFDKVSEGSLSNIFFVKDNILHTPIVSCGLLPGILREKVLFLGGRLGLKVNQGEFSQAELITADEVFITNSILGIMPVSQICDYKMDLSNNTITRKLSDAYYQLIENQ</sequence>
<dbReference type="Gene3D" id="3.20.10.10">
    <property type="entry name" value="D-amino Acid Aminotransferase, subunit A, domain 2"/>
    <property type="match status" value="1"/>
</dbReference>
<comment type="cofactor">
    <cofactor evidence="1 5">
        <name>pyridoxal 5'-phosphate</name>
        <dbReference type="ChEBI" id="CHEBI:597326"/>
    </cofactor>
</comment>
<evidence type="ECO:0000256" key="4">
    <source>
        <dbReference type="RuleBase" id="RU004106"/>
    </source>
</evidence>
<dbReference type="CDD" id="cd00449">
    <property type="entry name" value="PLPDE_IV"/>
    <property type="match status" value="1"/>
</dbReference>
<proteinExistence type="inferred from homology"/>
<dbReference type="AlphaFoldDB" id="A0A1M6H6C6"/>
<organism evidence="6 7">
    <name type="scientific">Geosporobacter subterraneus DSM 17957</name>
    <dbReference type="NCBI Taxonomy" id="1121919"/>
    <lineage>
        <taxon>Bacteria</taxon>
        <taxon>Bacillati</taxon>
        <taxon>Bacillota</taxon>
        <taxon>Clostridia</taxon>
        <taxon>Peptostreptococcales</taxon>
        <taxon>Thermotaleaceae</taxon>
        <taxon>Geosporobacter</taxon>
    </lineage>
</organism>
<evidence type="ECO:0000313" key="6">
    <source>
        <dbReference type="EMBL" id="SHJ17683.1"/>
    </source>
</evidence>
<dbReference type="GO" id="GO:0016829">
    <property type="term" value="F:lyase activity"/>
    <property type="evidence" value="ECO:0007669"/>
    <property type="project" value="UniProtKB-KW"/>
</dbReference>
<keyword evidence="3 5" id="KW-0663">Pyridoxal phosphate</keyword>
<dbReference type="Pfam" id="PF01063">
    <property type="entry name" value="Aminotran_4"/>
    <property type="match status" value="1"/>
</dbReference>
<dbReference type="FunFam" id="3.20.10.10:FF:000002">
    <property type="entry name" value="D-alanine aminotransferase"/>
    <property type="match status" value="1"/>
</dbReference>
<evidence type="ECO:0000256" key="5">
    <source>
        <dbReference type="RuleBase" id="RU004516"/>
    </source>
</evidence>
<dbReference type="InterPro" id="IPR018300">
    <property type="entry name" value="Aminotrans_IV_CS"/>
</dbReference>
<evidence type="ECO:0000256" key="1">
    <source>
        <dbReference type="ARBA" id="ARBA00001933"/>
    </source>
</evidence>
<dbReference type="SUPFAM" id="SSF56752">
    <property type="entry name" value="D-aminoacid aminotransferase-like PLP-dependent enzymes"/>
    <property type="match status" value="1"/>
</dbReference>
<dbReference type="PANTHER" id="PTHR42743">
    <property type="entry name" value="AMINO-ACID AMINOTRANSFERASE"/>
    <property type="match status" value="1"/>
</dbReference>
<accession>A0A1M6H6C6</accession>
<dbReference type="GO" id="GO:0008652">
    <property type="term" value="P:amino acid biosynthetic process"/>
    <property type="evidence" value="ECO:0007669"/>
    <property type="project" value="UniProtKB-ARBA"/>
</dbReference>
<dbReference type="GO" id="GO:0046394">
    <property type="term" value="P:carboxylic acid biosynthetic process"/>
    <property type="evidence" value="ECO:0007669"/>
    <property type="project" value="UniProtKB-ARBA"/>
</dbReference>
<evidence type="ECO:0000313" key="7">
    <source>
        <dbReference type="Proteomes" id="UP000184536"/>
    </source>
</evidence>
<dbReference type="STRING" id="1121919.SAMN02745975_01455"/>
<dbReference type="InterPro" id="IPR043131">
    <property type="entry name" value="BCAT-like_N"/>
</dbReference>